<gene>
    <name evidence="4" type="ORF">IXC47_13285</name>
</gene>
<proteinExistence type="predicted"/>
<dbReference type="Gene3D" id="3.20.20.70">
    <property type="entry name" value="Aldolase class I"/>
    <property type="match status" value="1"/>
</dbReference>
<dbReference type="PANTHER" id="PTHR32332">
    <property type="entry name" value="2-NITROPROPANE DIOXYGENASE"/>
    <property type="match status" value="1"/>
</dbReference>
<keyword evidence="5" id="KW-1185">Reference proteome</keyword>
<dbReference type="CDD" id="cd04730">
    <property type="entry name" value="NPD_like"/>
    <property type="match status" value="1"/>
</dbReference>
<evidence type="ECO:0000256" key="2">
    <source>
        <dbReference type="ARBA" id="ARBA00022643"/>
    </source>
</evidence>
<dbReference type="EMBL" id="JADOEL010000011">
    <property type="protein sequence ID" value="MBF8178657.1"/>
    <property type="molecule type" value="Genomic_DNA"/>
</dbReference>
<keyword evidence="4" id="KW-0503">Monooxygenase</keyword>
<name>A0ABS0EUZ3_9BURK</name>
<evidence type="ECO:0000256" key="1">
    <source>
        <dbReference type="ARBA" id="ARBA00022630"/>
    </source>
</evidence>
<reference evidence="4 5" key="1">
    <citation type="submission" date="2020-11" db="EMBL/GenBank/DDBJ databases">
        <title>WGS of Herminiimonas contaminans strain Marseille-Q4544 isolated from planarians Schmidtea mediterranea.</title>
        <authorList>
            <person name="Kangale L."/>
        </authorList>
    </citation>
    <scope>NUCLEOTIDE SEQUENCE [LARGE SCALE GENOMIC DNA]</scope>
    <source>
        <strain evidence="4 5">Marseille-Q4544</strain>
    </source>
</reference>
<dbReference type="PANTHER" id="PTHR32332:SF18">
    <property type="entry name" value="2-NITROPROPANE DIOXYGENASE"/>
    <property type="match status" value="1"/>
</dbReference>
<dbReference type="InterPro" id="IPR013785">
    <property type="entry name" value="Aldolase_TIM"/>
</dbReference>
<evidence type="ECO:0000256" key="3">
    <source>
        <dbReference type="ARBA" id="ARBA00023002"/>
    </source>
</evidence>
<evidence type="ECO:0000313" key="5">
    <source>
        <dbReference type="Proteomes" id="UP000657372"/>
    </source>
</evidence>
<dbReference type="SUPFAM" id="SSF51412">
    <property type="entry name" value="Inosine monophosphate dehydrogenase (IMPDH)"/>
    <property type="match status" value="1"/>
</dbReference>
<dbReference type="RefSeq" id="WP_195875925.1">
    <property type="nucleotide sequence ID" value="NZ_JADOEL010000011.1"/>
</dbReference>
<keyword evidence="2" id="KW-0288">FMN</keyword>
<keyword evidence="1" id="KW-0285">Flavoprotein</keyword>
<protein>
    <submittedName>
        <fullName evidence="4">Nitronate monooxygenase</fullName>
    </submittedName>
</protein>
<dbReference type="GO" id="GO:0004497">
    <property type="term" value="F:monooxygenase activity"/>
    <property type="evidence" value="ECO:0007669"/>
    <property type="project" value="UniProtKB-KW"/>
</dbReference>
<evidence type="ECO:0000313" key="4">
    <source>
        <dbReference type="EMBL" id="MBF8178657.1"/>
    </source>
</evidence>
<organism evidence="4 5">
    <name type="scientific">Herminiimonas contaminans</name>
    <dbReference type="NCBI Taxonomy" id="1111140"/>
    <lineage>
        <taxon>Bacteria</taxon>
        <taxon>Pseudomonadati</taxon>
        <taxon>Pseudomonadota</taxon>
        <taxon>Betaproteobacteria</taxon>
        <taxon>Burkholderiales</taxon>
        <taxon>Oxalobacteraceae</taxon>
        <taxon>Herminiimonas</taxon>
    </lineage>
</organism>
<dbReference type="Pfam" id="PF03060">
    <property type="entry name" value="NMO"/>
    <property type="match status" value="1"/>
</dbReference>
<keyword evidence="3" id="KW-0560">Oxidoreductase</keyword>
<sequence>MIVLDTDFPKLKLKNKLLLPIVQGGMGVGISAHKLAGSVARLGAIGTISSVDLRRHHPDLMARTDKTRDKALINEANLIALDREIRAAKEIAAGNGVIAVNVMRAVAEYAAYVRQSCESGADAIVVGAGLPMDLPELTAEFPDVALIPILSDARGISLILKKWMRRKRLPDAIVIENPQYAAGHLGAAGLDSVNDPHFAFSVVLEETLQLFKQLGLENENIPLITAGGIHNPEQVRELFALGASAVQLGTPFAVSTEGDAHINFKKVLTQAQPEDIVTFMSCAGLPARAVKTQWLTNYLDKEAKLQGKAGPKECTVGFDCLHQCGLRDGIAKAGQFCIDTQLGFALKGDVKRGLFFRGSERLPFGSEIRPVRELVDYLLNGVLPAPLPSV</sequence>
<dbReference type="Proteomes" id="UP000657372">
    <property type="component" value="Unassembled WGS sequence"/>
</dbReference>
<dbReference type="InterPro" id="IPR004136">
    <property type="entry name" value="NMO"/>
</dbReference>
<accession>A0ABS0EUZ3</accession>
<comment type="caution">
    <text evidence="4">The sequence shown here is derived from an EMBL/GenBank/DDBJ whole genome shotgun (WGS) entry which is preliminary data.</text>
</comment>